<feature type="region of interest" description="Disordered" evidence="1">
    <location>
        <begin position="347"/>
        <end position="384"/>
    </location>
</feature>
<dbReference type="SMART" id="SM00267">
    <property type="entry name" value="GGDEF"/>
    <property type="match status" value="1"/>
</dbReference>
<keyword evidence="2" id="KW-0812">Transmembrane</keyword>
<name>A0ABU8TK58_9HYPH</name>
<dbReference type="EC" id="2.7.7.65" evidence="4"/>
<keyword evidence="5" id="KW-1185">Reference proteome</keyword>
<gene>
    <name evidence="4" type="ORF">V6575_10655</name>
</gene>
<keyword evidence="4" id="KW-0808">Transferase</keyword>
<accession>A0ABU8TK58</accession>
<dbReference type="Proteomes" id="UP001385499">
    <property type="component" value="Unassembled WGS sequence"/>
</dbReference>
<organism evidence="4 5">
    <name type="scientific">Roseibium algae</name>
    <dbReference type="NCBI Taxonomy" id="3123038"/>
    <lineage>
        <taxon>Bacteria</taxon>
        <taxon>Pseudomonadati</taxon>
        <taxon>Pseudomonadota</taxon>
        <taxon>Alphaproteobacteria</taxon>
        <taxon>Hyphomicrobiales</taxon>
        <taxon>Stappiaceae</taxon>
        <taxon>Roseibium</taxon>
    </lineage>
</organism>
<dbReference type="PANTHER" id="PTHR46663:SF4">
    <property type="entry name" value="DIGUANYLATE CYCLASE DGCT-RELATED"/>
    <property type="match status" value="1"/>
</dbReference>
<dbReference type="InterPro" id="IPR043128">
    <property type="entry name" value="Rev_trsase/Diguanyl_cyclase"/>
</dbReference>
<dbReference type="InterPro" id="IPR000160">
    <property type="entry name" value="GGDEF_dom"/>
</dbReference>
<evidence type="ECO:0000313" key="5">
    <source>
        <dbReference type="Proteomes" id="UP001385499"/>
    </source>
</evidence>
<dbReference type="Gene3D" id="3.30.70.270">
    <property type="match status" value="1"/>
</dbReference>
<dbReference type="SUPFAM" id="SSF55073">
    <property type="entry name" value="Nucleotide cyclase"/>
    <property type="match status" value="1"/>
</dbReference>
<dbReference type="Pfam" id="PF00990">
    <property type="entry name" value="GGDEF"/>
    <property type="match status" value="1"/>
</dbReference>
<comment type="caution">
    <text evidence="4">The sequence shown here is derived from an EMBL/GenBank/DDBJ whole genome shotgun (WGS) entry which is preliminary data.</text>
</comment>
<dbReference type="InterPro" id="IPR029787">
    <property type="entry name" value="Nucleotide_cyclase"/>
</dbReference>
<dbReference type="GO" id="GO:0052621">
    <property type="term" value="F:diguanylate cyclase activity"/>
    <property type="evidence" value="ECO:0007669"/>
    <property type="project" value="UniProtKB-EC"/>
</dbReference>
<dbReference type="EMBL" id="JBAKIA010000005">
    <property type="protein sequence ID" value="MEJ8474548.1"/>
    <property type="molecule type" value="Genomic_DNA"/>
</dbReference>
<proteinExistence type="predicted"/>
<dbReference type="PANTHER" id="PTHR46663">
    <property type="entry name" value="DIGUANYLATE CYCLASE DGCT-RELATED"/>
    <property type="match status" value="1"/>
</dbReference>
<keyword evidence="2" id="KW-0472">Membrane</keyword>
<reference evidence="4 5" key="1">
    <citation type="submission" date="2024-02" db="EMBL/GenBank/DDBJ databases">
        <title>Roseibium algae sp. nov., isolated from marine alga (Grateloupia sp.), showing potential in myo-inositol conversion.</title>
        <authorList>
            <person name="Wang Y."/>
        </authorList>
    </citation>
    <scope>NUCLEOTIDE SEQUENCE [LARGE SCALE GENOMIC DNA]</scope>
    <source>
        <strain evidence="4 5">H3510</strain>
    </source>
</reference>
<sequence>MIPESEVLATNSMPQFINIIRIEDPMSRKQPLQFKFYNSKGDITYQSTTVYYEDDEADSKQKVELVLKSGAPLIEAFHDETHSEHGRSTQLDAPSDQIYDGEHKTVNQAPQNQEQGHHAFTNAFIPVISESGETIGVLNAKMNVSHVQKLMENAFYDISDLTMIGAAGILLIPILALALRTWQVMRSDRKLLELAKYDQTTGIYNRATALRVLAKAFPPPNAREGYGILFIDVDYFKRVNDTFGHHSGDLVLKHIATVLQTCIRQERDIVARYGGDEFLIICPDINMQGLRRVYQRIEQKIKEPFEIAGKPHKIGLSIGAYVSTKSDSKISALHKADLAVYAAKRAGRGQSAEYSSDLETDAVDPEQNQEQEAVSAAEMPLKSA</sequence>
<evidence type="ECO:0000259" key="3">
    <source>
        <dbReference type="PROSITE" id="PS50887"/>
    </source>
</evidence>
<evidence type="ECO:0000313" key="4">
    <source>
        <dbReference type="EMBL" id="MEJ8474548.1"/>
    </source>
</evidence>
<evidence type="ECO:0000256" key="1">
    <source>
        <dbReference type="SAM" id="MobiDB-lite"/>
    </source>
</evidence>
<dbReference type="RefSeq" id="WP_340274365.1">
    <property type="nucleotide sequence ID" value="NZ_JBAKIA010000005.1"/>
</dbReference>
<protein>
    <submittedName>
        <fullName evidence="4">GGDEF domain-containing protein</fullName>
        <ecNumber evidence="4">2.7.7.65</ecNumber>
    </submittedName>
</protein>
<keyword evidence="2" id="KW-1133">Transmembrane helix</keyword>
<keyword evidence="4" id="KW-0548">Nucleotidyltransferase</keyword>
<feature type="domain" description="GGDEF" evidence="3">
    <location>
        <begin position="224"/>
        <end position="356"/>
    </location>
</feature>
<feature type="compositionally biased region" description="Acidic residues" evidence="1">
    <location>
        <begin position="356"/>
        <end position="369"/>
    </location>
</feature>
<dbReference type="PROSITE" id="PS50887">
    <property type="entry name" value="GGDEF"/>
    <property type="match status" value="1"/>
</dbReference>
<dbReference type="InterPro" id="IPR052163">
    <property type="entry name" value="DGC-Regulatory_Protein"/>
</dbReference>
<feature type="transmembrane region" description="Helical" evidence="2">
    <location>
        <begin position="161"/>
        <end position="182"/>
    </location>
</feature>
<dbReference type="NCBIfam" id="TIGR00254">
    <property type="entry name" value="GGDEF"/>
    <property type="match status" value="1"/>
</dbReference>
<evidence type="ECO:0000256" key="2">
    <source>
        <dbReference type="SAM" id="Phobius"/>
    </source>
</evidence>
<dbReference type="CDD" id="cd01949">
    <property type="entry name" value="GGDEF"/>
    <property type="match status" value="1"/>
</dbReference>